<dbReference type="Gene3D" id="3.90.1580.10">
    <property type="entry name" value="paralog of FGE (formylglycine-generating enzyme)"/>
    <property type="match status" value="1"/>
</dbReference>
<dbReference type="PANTHER" id="PTHR23150:SF19">
    <property type="entry name" value="FORMYLGLYCINE-GENERATING ENZYME"/>
    <property type="match status" value="1"/>
</dbReference>
<sequence length="518" mass="58359">MRRLTSLSLLVGAGIILGGATSCNKDGGGGLFGKKKQSSSATGWAYNDKKMGGFSVAKNVDQQTGPGLVFVQGGTFAMGATEQDVMMEWNNIPRRITVSSFYIDETEVSNVHYREYLYWLTRMYNESFPEVVRNALPDTLVWRSELAYNEPLVEYYFRHPAYNDYPVVGVTWKQATDYAKWRSNRVNEKLLMDAGLLSKADITNQADDNTFDSKSYMAGLYEGTPGKMSKGAKKQFQNPDGTPRGAQFEDGLMLPNYRLPTEAEWEYAALGYIGQNPNPSKKEGNRGEELIMNKQIYSWGTNNSGLRDIRRGKWQGEFLANFKRGSGDNMGMAGGLNDRASIPAAVSTYFPNTFGIYNMSGNVSEWVQDVYRPLTAIDGDDFNYFRGNKFQTVYLNSENELEKDSLGQLRMRDVTDEESASRLNYQKGDVINYLDGDSLSLVEYGYGITTLINDKSRVIKGGSWNDRAYWLSPGTRRFMQEDMATNTVGFRCAMDRVGSPEGNKFKTGNLFRKQRQKR</sequence>
<keyword evidence="4" id="KW-1185">Reference proteome</keyword>
<dbReference type="Proteomes" id="UP001162741">
    <property type="component" value="Chromosome"/>
</dbReference>
<organism evidence="3 4">
    <name type="scientific">Chitinophaga horti</name>
    <dbReference type="NCBI Taxonomy" id="2920382"/>
    <lineage>
        <taxon>Bacteria</taxon>
        <taxon>Pseudomonadati</taxon>
        <taxon>Bacteroidota</taxon>
        <taxon>Chitinophagia</taxon>
        <taxon>Chitinophagales</taxon>
        <taxon>Chitinophagaceae</taxon>
        <taxon>Chitinophaga</taxon>
    </lineage>
</organism>
<dbReference type="InterPro" id="IPR042095">
    <property type="entry name" value="SUMF_sf"/>
</dbReference>
<evidence type="ECO:0000313" key="4">
    <source>
        <dbReference type="Proteomes" id="UP001162741"/>
    </source>
</evidence>
<dbReference type="InterPro" id="IPR005532">
    <property type="entry name" value="SUMF_dom"/>
</dbReference>
<reference evidence="3" key="1">
    <citation type="submission" date="2022-10" db="EMBL/GenBank/DDBJ databases">
        <title>Chitinophaga sp. nov., isolated from soil.</title>
        <authorList>
            <person name="Jeon C.O."/>
        </authorList>
    </citation>
    <scope>NUCLEOTIDE SEQUENCE</scope>
    <source>
        <strain evidence="3">R8</strain>
    </source>
</reference>
<dbReference type="InterPro" id="IPR016187">
    <property type="entry name" value="CTDL_fold"/>
</dbReference>
<dbReference type="Pfam" id="PF03781">
    <property type="entry name" value="FGE-sulfatase"/>
    <property type="match status" value="1"/>
</dbReference>
<proteinExistence type="predicted"/>
<evidence type="ECO:0000256" key="1">
    <source>
        <dbReference type="SAM" id="MobiDB-lite"/>
    </source>
</evidence>
<accession>A0ABY6IY31</accession>
<dbReference type="RefSeq" id="WP_264280579.1">
    <property type="nucleotide sequence ID" value="NZ_CP107006.1"/>
</dbReference>
<gene>
    <name evidence="3" type="ORF">MKQ68_19585</name>
</gene>
<evidence type="ECO:0000313" key="3">
    <source>
        <dbReference type="EMBL" id="UYQ92292.1"/>
    </source>
</evidence>
<feature type="region of interest" description="Disordered" evidence="1">
    <location>
        <begin position="228"/>
        <end position="249"/>
    </location>
</feature>
<dbReference type="SUPFAM" id="SSF56436">
    <property type="entry name" value="C-type lectin-like"/>
    <property type="match status" value="1"/>
</dbReference>
<evidence type="ECO:0000259" key="2">
    <source>
        <dbReference type="Pfam" id="PF03781"/>
    </source>
</evidence>
<dbReference type="EMBL" id="CP107006">
    <property type="protein sequence ID" value="UYQ92292.1"/>
    <property type="molecule type" value="Genomic_DNA"/>
</dbReference>
<protein>
    <submittedName>
        <fullName evidence="3">SUMF1/EgtB/PvdO family nonheme iron enzyme</fullName>
    </submittedName>
</protein>
<dbReference type="InterPro" id="IPR051043">
    <property type="entry name" value="Sulfatase_Mod_Factor_Kinase"/>
</dbReference>
<dbReference type="PANTHER" id="PTHR23150">
    <property type="entry name" value="SULFATASE MODIFYING FACTOR 1, 2"/>
    <property type="match status" value="1"/>
</dbReference>
<name>A0ABY6IY31_9BACT</name>
<feature type="domain" description="Sulfatase-modifying factor enzyme-like" evidence="2">
    <location>
        <begin position="65"/>
        <end position="373"/>
    </location>
</feature>
<dbReference type="PROSITE" id="PS51257">
    <property type="entry name" value="PROKAR_LIPOPROTEIN"/>
    <property type="match status" value="1"/>
</dbReference>